<dbReference type="InterPro" id="IPR019734">
    <property type="entry name" value="TPR_rpt"/>
</dbReference>
<dbReference type="EMBL" id="CP060244">
    <property type="protein sequence ID" value="QNT79035.1"/>
    <property type="molecule type" value="Genomic_DNA"/>
</dbReference>
<protein>
    <submittedName>
        <fullName evidence="2">Uncharacterized protein</fullName>
    </submittedName>
</protein>
<organism evidence="2 3">
    <name type="scientific">Entomobacter blattae</name>
    <dbReference type="NCBI Taxonomy" id="2762277"/>
    <lineage>
        <taxon>Bacteria</taxon>
        <taxon>Pseudomonadati</taxon>
        <taxon>Pseudomonadota</taxon>
        <taxon>Alphaproteobacteria</taxon>
        <taxon>Acetobacterales</taxon>
        <taxon>Acetobacteraceae</taxon>
        <taxon>Entomobacter</taxon>
    </lineage>
</organism>
<reference evidence="2 3" key="1">
    <citation type="submission" date="2020-08" db="EMBL/GenBank/DDBJ databases">
        <title>Complete genome sequence of Entomobacter blattae G55GP.</title>
        <authorList>
            <person name="Poehlein A."/>
            <person name="Guzman J."/>
            <person name="Daniel R."/>
            <person name="Vilcinskas A."/>
        </authorList>
    </citation>
    <scope>NUCLEOTIDE SEQUENCE [LARGE SCALE GENOMIC DNA]</scope>
    <source>
        <strain evidence="2 3">G55GP</strain>
    </source>
</reference>
<dbReference type="Gene3D" id="1.25.40.10">
    <property type="entry name" value="Tetratricopeptide repeat domain"/>
    <property type="match status" value="1"/>
</dbReference>
<name>A0A7H1NTC5_9PROT</name>
<dbReference type="RefSeq" id="WP_203413236.1">
    <property type="nucleotide sequence ID" value="NZ_CP060244.1"/>
</dbReference>
<dbReference type="InterPro" id="IPR011990">
    <property type="entry name" value="TPR-like_helical_dom_sf"/>
</dbReference>
<dbReference type="AlphaFoldDB" id="A0A7H1NTC5"/>
<proteinExistence type="predicted"/>
<dbReference type="Proteomes" id="UP000516349">
    <property type="component" value="Chromosome"/>
</dbReference>
<feature type="chain" id="PRO_5028858303" evidence="1">
    <location>
        <begin position="27"/>
        <end position="226"/>
    </location>
</feature>
<dbReference type="SMART" id="SM00028">
    <property type="entry name" value="TPR"/>
    <property type="match status" value="3"/>
</dbReference>
<keyword evidence="1" id="KW-0732">Signal</keyword>
<keyword evidence="3" id="KW-1185">Reference proteome</keyword>
<evidence type="ECO:0000256" key="1">
    <source>
        <dbReference type="SAM" id="SignalP"/>
    </source>
</evidence>
<dbReference type="SUPFAM" id="SSF48452">
    <property type="entry name" value="TPR-like"/>
    <property type="match status" value="1"/>
</dbReference>
<dbReference type="KEGG" id="ebla:JGUZn3_18210"/>
<sequence length="226" mass="24945">MFKPLKLYWLLVVAFYPLNASSSLKAQERREGGGVPILISANSAKNEKGHISDGEQGTKDKNAEALLLKQLSELARLLARTHHSQDAIKIEQEMELLRQGALHPMAKALLRSAVRNMEAHKFSAAMDDLNSALLLQPDTALLYRQRAQLYSAGSQSELALVDLARSIHLDGNDVAAWDLLSTVEEQKGDMMAAYKAWKHVLALSPAHEEAKSRLQSLHTKAFGQAL</sequence>
<gene>
    <name evidence="2" type="ORF">JGUZn3_18210</name>
</gene>
<evidence type="ECO:0000313" key="2">
    <source>
        <dbReference type="EMBL" id="QNT79035.1"/>
    </source>
</evidence>
<accession>A0A7H1NTC5</accession>
<feature type="signal peptide" evidence="1">
    <location>
        <begin position="1"/>
        <end position="26"/>
    </location>
</feature>
<evidence type="ECO:0000313" key="3">
    <source>
        <dbReference type="Proteomes" id="UP000516349"/>
    </source>
</evidence>